<gene>
    <name evidence="2" type="ORF">CSA55_03675</name>
</gene>
<reference evidence="2 3" key="1">
    <citation type="submission" date="2017-10" db="EMBL/GenBank/DDBJ databases">
        <title>Novel microbial diversity and functional potential in the marine mammal oral microbiome.</title>
        <authorList>
            <person name="Dudek N.K."/>
            <person name="Sun C.L."/>
            <person name="Burstein D."/>
            <person name="Kantor R.S."/>
            <person name="Aliaga Goltsman D.S."/>
            <person name="Bik E.M."/>
            <person name="Thomas B.C."/>
            <person name="Banfield J.F."/>
            <person name="Relman D.A."/>
        </authorList>
    </citation>
    <scope>NUCLEOTIDE SEQUENCE [LARGE SCALE GENOMIC DNA]</scope>
    <source>
        <strain evidence="2">DOLJORAL78_61_10</strain>
    </source>
</reference>
<organism evidence="2 3">
    <name type="scientific">Ilumatobacter coccineus</name>
    <dbReference type="NCBI Taxonomy" id="467094"/>
    <lineage>
        <taxon>Bacteria</taxon>
        <taxon>Bacillati</taxon>
        <taxon>Actinomycetota</taxon>
        <taxon>Acidimicrobiia</taxon>
        <taxon>Acidimicrobiales</taxon>
        <taxon>Ilumatobacteraceae</taxon>
        <taxon>Ilumatobacter</taxon>
    </lineage>
</organism>
<dbReference type="AlphaFoldDB" id="A0A2G6K9F0"/>
<comment type="caution">
    <text evidence="2">The sequence shown here is derived from an EMBL/GenBank/DDBJ whole genome shotgun (WGS) entry which is preliminary data.</text>
</comment>
<evidence type="ECO:0000313" key="2">
    <source>
        <dbReference type="EMBL" id="PIE32283.1"/>
    </source>
</evidence>
<proteinExistence type="predicted"/>
<evidence type="ECO:0008006" key="4">
    <source>
        <dbReference type="Google" id="ProtNLM"/>
    </source>
</evidence>
<protein>
    <recommendedName>
        <fullName evidence="4">Lipoprotein</fullName>
    </recommendedName>
</protein>
<dbReference type="Proteomes" id="UP000230914">
    <property type="component" value="Unassembled WGS sequence"/>
</dbReference>
<dbReference type="PROSITE" id="PS51257">
    <property type="entry name" value="PROKAR_LIPOPROTEIN"/>
    <property type="match status" value="1"/>
</dbReference>
<evidence type="ECO:0000313" key="3">
    <source>
        <dbReference type="Proteomes" id="UP000230914"/>
    </source>
</evidence>
<name>A0A2G6K9F0_9ACTN</name>
<dbReference type="EMBL" id="PDSL01000051">
    <property type="protein sequence ID" value="PIE32283.1"/>
    <property type="molecule type" value="Genomic_DNA"/>
</dbReference>
<evidence type="ECO:0000256" key="1">
    <source>
        <dbReference type="SAM" id="MobiDB-lite"/>
    </source>
</evidence>
<sequence length="139" mass="14729">MKRIAPWAFVGLSAIAGCGADAGAKMTESTESETTEVASGEPTDQYGDPQSYGASFGGQIIVDGDAMRIGVGGARDDPSPQAYLAFFVRDHPDLNTDLTLSLDEPVIVAGYRVVLTTVNVQSRHVILEVQEPIKADDET</sequence>
<feature type="region of interest" description="Disordered" evidence="1">
    <location>
        <begin position="25"/>
        <end position="50"/>
    </location>
</feature>
<accession>A0A2G6K9F0</accession>